<dbReference type="Proteomes" id="UP001558713">
    <property type="component" value="Unassembled WGS sequence"/>
</dbReference>
<keyword evidence="2 8" id="KW-0805">Transcription regulation</keyword>
<feature type="compositionally biased region" description="Basic and acidic residues" evidence="9">
    <location>
        <begin position="1"/>
        <end position="14"/>
    </location>
</feature>
<keyword evidence="6 8" id="KW-0539">Nucleus</keyword>
<evidence type="ECO:0000256" key="1">
    <source>
        <dbReference type="ARBA" id="ARBA00004123"/>
    </source>
</evidence>
<evidence type="ECO:0000256" key="3">
    <source>
        <dbReference type="ARBA" id="ARBA00023125"/>
    </source>
</evidence>
<accession>A0ABD0ZXH5</accession>
<sequence>MQSKPGRENEEQVNHHAGQQPMMYPKPWWKNNSFGVVPQARPSGIPSNSSSLDCPNGSESASEDGALNGENDGTWKDSQAATSSRSVDNHGVEGNDPAHLTGAMRSMHDQQLAQPPELVGHYIACVPNPYQDPYYGGLMGAYAHQPLGFRPYLGMPRERTALPLDMTQEPVYVNAKQYEGILRRRKARAKAELERKVIKDRKPYLHESRHKHAMRRARASGGRFAKKSEVEAAEDAGGREREQRGSATNSSGSEPVETDSNETLNSSGAP</sequence>
<dbReference type="PRINTS" id="PR00616">
    <property type="entry name" value="CCAATSUBUNTB"/>
</dbReference>
<reference evidence="10 11" key="1">
    <citation type="submission" date="2024-04" db="EMBL/GenBank/DDBJ databases">
        <title>Genome assembly C_amara_ONT_v2.</title>
        <authorList>
            <person name="Yant L."/>
            <person name="Moore C."/>
            <person name="Slenker M."/>
        </authorList>
    </citation>
    <scope>NUCLEOTIDE SEQUENCE [LARGE SCALE GENOMIC DNA]</scope>
    <source>
        <tissue evidence="10">Leaf</tissue>
    </source>
</reference>
<keyword evidence="3 8" id="KW-0238">DNA-binding</keyword>
<evidence type="ECO:0000256" key="4">
    <source>
        <dbReference type="ARBA" id="ARBA00023159"/>
    </source>
</evidence>
<feature type="region of interest" description="Disordered" evidence="9">
    <location>
        <begin position="1"/>
        <end position="96"/>
    </location>
</feature>
<dbReference type="GO" id="GO:0003677">
    <property type="term" value="F:DNA binding"/>
    <property type="evidence" value="ECO:0007669"/>
    <property type="project" value="UniProtKB-KW"/>
</dbReference>
<gene>
    <name evidence="10" type="ORF">V5N11_014617</name>
</gene>
<feature type="region of interest" description="Disordered" evidence="9">
    <location>
        <begin position="202"/>
        <end position="270"/>
    </location>
</feature>
<dbReference type="GO" id="GO:0005634">
    <property type="term" value="C:nucleus"/>
    <property type="evidence" value="ECO:0007669"/>
    <property type="project" value="UniProtKB-SubCell"/>
</dbReference>
<dbReference type="PANTHER" id="PTHR12632">
    <property type="entry name" value="TRANSCRIPTION FACTOR NF-Y ALPHA-RELATED"/>
    <property type="match status" value="1"/>
</dbReference>
<evidence type="ECO:0000313" key="11">
    <source>
        <dbReference type="Proteomes" id="UP001558713"/>
    </source>
</evidence>
<name>A0ABD0ZXH5_CARAN</name>
<evidence type="ECO:0000256" key="9">
    <source>
        <dbReference type="SAM" id="MobiDB-lite"/>
    </source>
</evidence>
<feature type="compositionally biased region" description="Basic residues" evidence="9">
    <location>
        <begin position="208"/>
        <end position="218"/>
    </location>
</feature>
<organism evidence="10 11">
    <name type="scientific">Cardamine amara subsp. amara</name>
    <dbReference type="NCBI Taxonomy" id="228776"/>
    <lineage>
        <taxon>Eukaryota</taxon>
        <taxon>Viridiplantae</taxon>
        <taxon>Streptophyta</taxon>
        <taxon>Embryophyta</taxon>
        <taxon>Tracheophyta</taxon>
        <taxon>Spermatophyta</taxon>
        <taxon>Magnoliopsida</taxon>
        <taxon>eudicotyledons</taxon>
        <taxon>Gunneridae</taxon>
        <taxon>Pentapetalae</taxon>
        <taxon>rosids</taxon>
        <taxon>malvids</taxon>
        <taxon>Brassicales</taxon>
        <taxon>Brassicaceae</taxon>
        <taxon>Cardamineae</taxon>
        <taxon>Cardamine</taxon>
    </lineage>
</organism>
<dbReference type="GO" id="GO:0003700">
    <property type="term" value="F:DNA-binding transcription factor activity"/>
    <property type="evidence" value="ECO:0007669"/>
    <property type="project" value="UniProtKB-UniRule"/>
</dbReference>
<feature type="compositionally biased region" description="Polar residues" evidence="9">
    <location>
        <begin position="45"/>
        <end position="60"/>
    </location>
</feature>
<keyword evidence="11" id="KW-1185">Reference proteome</keyword>
<dbReference type="PROSITE" id="PS51152">
    <property type="entry name" value="NFYA_HAP2_2"/>
    <property type="match status" value="1"/>
</dbReference>
<dbReference type="AlphaFoldDB" id="A0ABD0ZXH5"/>
<comment type="subunit">
    <text evidence="7">Heterotrimeric transcription factor composed of three components, NF-YA, NF-YB and NF-YC. NF-YB and NF-YC must interact and dimerize for NF-YA association and DNA binding.</text>
</comment>
<protein>
    <recommendedName>
        <fullName evidence="8">Nuclear transcription factor Y subunit</fullName>
    </recommendedName>
</protein>
<evidence type="ECO:0000256" key="7">
    <source>
        <dbReference type="ARBA" id="ARBA00025911"/>
    </source>
</evidence>
<keyword evidence="5 8" id="KW-0804">Transcription</keyword>
<evidence type="ECO:0000256" key="5">
    <source>
        <dbReference type="ARBA" id="ARBA00023163"/>
    </source>
</evidence>
<dbReference type="InterPro" id="IPR018362">
    <property type="entry name" value="CCAAT-binding_factor_CS"/>
</dbReference>
<comment type="subcellular location">
    <subcellularLocation>
        <location evidence="1 8">Nucleus</location>
    </subcellularLocation>
</comment>
<feature type="compositionally biased region" description="Polar residues" evidence="9">
    <location>
        <begin position="261"/>
        <end position="270"/>
    </location>
</feature>
<comment type="similarity">
    <text evidence="8">Belongs to the NFYA/HAP2 subunit family.</text>
</comment>
<dbReference type="InterPro" id="IPR001289">
    <property type="entry name" value="NFYA"/>
</dbReference>
<comment type="function">
    <text evidence="8">Component of the sequence-specific heterotrimeric transcription factor (NF-Y) which specifically recognizes a 5'-CCAAT-3' box motif found in the promoters of its target genes.</text>
</comment>
<dbReference type="Pfam" id="PF02045">
    <property type="entry name" value="CBFB_NFYA"/>
    <property type="match status" value="1"/>
</dbReference>
<evidence type="ECO:0000256" key="2">
    <source>
        <dbReference type="ARBA" id="ARBA00023015"/>
    </source>
</evidence>
<feature type="compositionally biased region" description="Basic and acidic residues" evidence="9">
    <location>
        <begin position="226"/>
        <end position="244"/>
    </location>
</feature>
<feature type="compositionally biased region" description="Polar residues" evidence="9">
    <location>
        <begin position="76"/>
        <end position="86"/>
    </location>
</feature>
<dbReference type="Gene3D" id="6.10.250.2430">
    <property type="match status" value="1"/>
</dbReference>
<comment type="caution">
    <text evidence="10">The sequence shown here is derived from an EMBL/GenBank/DDBJ whole genome shotgun (WGS) entry which is preliminary data.</text>
</comment>
<evidence type="ECO:0000256" key="8">
    <source>
        <dbReference type="RuleBase" id="RU367155"/>
    </source>
</evidence>
<evidence type="ECO:0000313" key="10">
    <source>
        <dbReference type="EMBL" id="KAL1199118.1"/>
    </source>
</evidence>
<dbReference type="SMART" id="SM00521">
    <property type="entry name" value="CBF"/>
    <property type="match status" value="1"/>
</dbReference>
<proteinExistence type="inferred from homology"/>
<evidence type="ECO:0000256" key="6">
    <source>
        <dbReference type="ARBA" id="ARBA00023242"/>
    </source>
</evidence>
<dbReference type="PROSITE" id="PS00686">
    <property type="entry name" value="NFYA_HAP2_1"/>
    <property type="match status" value="1"/>
</dbReference>
<keyword evidence="4" id="KW-0010">Activator</keyword>
<dbReference type="EMBL" id="JBANAX010000654">
    <property type="protein sequence ID" value="KAL1199118.1"/>
    <property type="molecule type" value="Genomic_DNA"/>
</dbReference>